<dbReference type="OrthoDB" id="94797at2"/>
<evidence type="ECO:0000256" key="2">
    <source>
        <dbReference type="ARBA" id="ARBA00022729"/>
    </source>
</evidence>
<dbReference type="Pfam" id="PF13416">
    <property type="entry name" value="SBP_bac_8"/>
    <property type="match status" value="1"/>
</dbReference>
<dbReference type="InterPro" id="IPR050490">
    <property type="entry name" value="Bact_solute-bd_prot1"/>
</dbReference>
<keyword evidence="8" id="KW-1185">Reference proteome</keyword>
<dbReference type="PROSITE" id="PS51257">
    <property type="entry name" value="PROKAR_LIPOPROTEIN"/>
    <property type="match status" value="1"/>
</dbReference>
<keyword evidence="4" id="KW-0564">Palmitate</keyword>
<proteinExistence type="predicted"/>
<keyword evidence="5" id="KW-0449">Lipoprotein</keyword>
<dbReference type="RefSeq" id="WP_118336363.1">
    <property type="nucleotide sequence ID" value="NZ_AP025567.1"/>
</dbReference>
<evidence type="ECO:0000313" key="8">
    <source>
        <dbReference type="Proteomes" id="UP000284841"/>
    </source>
</evidence>
<evidence type="ECO:0000256" key="1">
    <source>
        <dbReference type="ARBA" id="ARBA00022475"/>
    </source>
</evidence>
<evidence type="ECO:0000256" key="3">
    <source>
        <dbReference type="ARBA" id="ARBA00023136"/>
    </source>
</evidence>
<keyword evidence="2 6" id="KW-0732">Signal</keyword>
<dbReference type="Gene3D" id="3.40.190.10">
    <property type="entry name" value="Periplasmic binding protein-like II"/>
    <property type="match status" value="1"/>
</dbReference>
<accession>A0A415DXL6</accession>
<protein>
    <submittedName>
        <fullName evidence="7">Extracellular solute-binding protein</fullName>
    </submittedName>
</protein>
<dbReference type="AlphaFoldDB" id="A0A415DXL6"/>
<sequence length="442" mass="49292">MKGKRFICILLIAMLVLALAACGTSGTESKEKVTLTIKTTPIGLGNIPDVGEAEVYDLFVAAAEKFKAQYDKYDVEFDISRYDYLDEKEQLADKYGTEDAADIFFAGSYNVPAYVESGWLEPLDDIIDEELRADIDETIWAQNSVNGKVYTLPFQQLQNTLLINKKMMKSAGLEQYIPEDNTIAHWSTETFDEIFQALKESITDENTFTFMMYGANNQGDSHIMTLLRSHGGKLYDDEGKFNVNTPEGIEALQWIKDLDKRGITPQGAENMELLDCVNLFYNGQLACCVGNLTNLADAQSKGLDVFAVNFPSQDGKGYATSGTNGFCVFDNGDEAKIQAAKDFIRFIYTDEDLMKYTLGTQPVNRSITEKYQEEMPMLKAYDDNSGNIVDNINSSLNWQGVRDVFYKNTQDLLLGRKTPAQVAAAIDKTCNAALKESNPVVD</sequence>
<evidence type="ECO:0000313" key="7">
    <source>
        <dbReference type="EMBL" id="RHJ85219.1"/>
    </source>
</evidence>
<gene>
    <name evidence="7" type="ORF">DW099_16105</name>
</gene>
<feature type="chain" id="PRO_5019585605" evidence="6">
    <location>
        <begin position="21"/>
        <end position="442"/>
    </location>
</feature>
<feature type="signal peptide" evidence="6">
    <location>
        <begin position="1"/>
        <end position="20"/>
    </location>
</feature>
<reference evidence="7 8" key="1">
    <citation type="submission" date="2018-08" db="EMBL/GenBank/DDBJ databases">
        <title>A genome reference for cultivated species of the human gut microbiota.</title>
        <authorList>
            <person name="Zou Y."/>
            <person name="Xue W."/>
            <person name="Luo G."/>
        </authorList>
    </citation>
    <scope>NUCLEOTIDE SEQUENCE [LARGE SCALE GENOMIC DNA]</scope>
    <source>
        <strain evidence="7 8">AM07-24</strain>
    </source>
</reference>
<keyword evidence="1" id="KW-1003">Cell membrane</keyword>
<dbReference type="PANTHER" id="PTHR43649:SF33">
    <property type="entry name" value="POLYGALACTURONAN_RHAMNOGALACTURONAN-BINDING PROTEIN YTCQ"/>
    <property type="match status" value="1"/>
</dbReference>
<organism evidence="7 8">
    <name type="scientific">Emergencia timonensis</name>
    <dbReference type="NCBI Taxonomy" id="1776384"/>
    <lineage>
        <taxon>Bacteria</taxon>
        <taxon>Bacillati</taxon>
        <taxon>Bacillota</taxon>
        <taxon>Clostridia</taxon>
        <taxon>Peptostreptococcales</taxon>
        <taxon>Anaerovoracaceae</taxon>
        <taxon>Emergencia</taxon>
    </lineage>
</organism>
<comment type="caution">
    <text evidence="7">The sequence shown here is derived from an EMBL/GenBank/DDBJ whole genome shotgun (WGS) entry which is preliminary data.</text>
</comment>
<dbReference type="PANTHER" id="PTHR43649">
    <property type="entry name" value="ARABINOSE-BINDING PROTEIN-RELATED"/>
    <property type="match status" value="1"/>
</dbReference>
<name>A0A415DXL6_9FIRM</name>
<dbReference type="Proteomes" id="UP000284841">
    <property type="component" value="Unassembled WGS sequence"/>
</dbReference>
<dbReference type="InterPro" id="IPR006059">
    <property type="entry name" value="SBP"/>
</dbReference>
<evidence type="ECO:0000256" key="6">
    <source>
        <dbReference type="SAM" id="SignalP"/>
    </source>
</evidence>
<dbReference type="STRING" id="1776384.GCA_900086585_00228"/>
<evidence type="ECO:0000256" key="4">
    <source>
        <dbReference type="ARBA" id="ARBA00023139"/>
    </source>
</evidence>
<evidence type="ECO:0000256" key="5">
    <source>
        <dbReference type="ARBA" id="ARBA00023288"/>
    </source>
</evidence>
<keyword evidence="3" id="KW-0472">Membrane</keyword>
<dbReference type="SUPFAM" id="SSF53850">
    <property type="entry name" value="Periplasmic binding protein-like II"/>
    <property type="match status" value="1"/>
</dbReference>
<dbReference type="EMBL" id="QRMS01000005">
    <property type="protein sequence ID" value="RHJ85219.1"/>
    <property type="molecule type" value="Genomic_DNA"/>
</dbReference>